<dbReference type="KEGG" id="thel:IG193_08790"/>
<dbReference type="RefSeq" id="WP_192818799.1">
    <property type="nucleotide sequence ID" value="NZ_CP062310.1"/>
</dbReference>
<evidence type="ECO:0000313" key="2">
    <source>
        <dbReference type="Proteomes" id="UP000594121"/>
    </source>
</evidence>
<name>A0A7L9FGJ2_9CREN</name>
<evidence type="ECO:0000313" key="1">
    <source>
        <dbReference type="EMBL" id="QOJ78827.1"/>
    </source>
</evidence>
<organism evidence="1 2">
    <name type="scientific">Infirmifilum lucidum</name>
    <dbReference type="NCBI Taxonomy" id="2776706"/>
    <lineage>
        <taxon>Archaea</taxon>
        <taxon>Thermoproteota</taxon>
        <taxon>Thermoprotei</taxon>
        <taxon>Thermofilales</taxon>
        <taxon>Thermofilaceae</taxon>
        <taxon>Infirmifilum</taxon>
    </lineage>
</organism>
<dbReference type="AlphaFoldDB" id="A0A7L9FGJ2"/>
<gene>
    <name evidence="1" type="ORF">IG193_08790</name>
</gene>
<dbReference type="EMBL" id="CP062310">
    <property type="protein sequence ID" value="QOJ78827.1"/>
    <property type="molecule type" value="Genomic_DNA"/>
</dbReference>
<proteinExistence type="predicted"/>
<sequence>MKALVRVLLEQLKSPAILVPLVLLVLSAATGLADPKNDPFPTPNQG</sequence>
<reference evidence="1 2" key="1">
    <citation type="submission" date="2020-10" db="EMBL/GenBank/DDBJ databases">
        <title>Thermofilum lucidum 3507LT sp. nov. a novel member of Thermofilaceae family isolated from Chile hot spring, and proposal of description order Thermofilales.</title>
        <authorList>
            <person name="Zayulina K.S."/>
            <person name="Elcheninov A.G."/>
            <person name="Toshchakov S.V."/>
            <person name="Kublanov I.V."/>
        </authorList>
    </citation>
    <scope>NUCLEOTIDE SEQUENCE [LARGE SCALE GENOMIC DNA]</scope>
    <source>
        <strain evidence="1 2">3507LT</strain>
    </source>
</reference>
<protein>
    <submittedName>
        <fullName evidence="1">Uncharacterized protein</fullName>
    </submittedName>
</protein>
<dbReference type="GeneID" id="59149988"/>
<dbReference type="InParanoid" id="A0A7L9FGJ2"/>
<dbReference type="Proteomes" id="UP000594121">
    <property type="component" value="Chromosome"/>
</dbReference>
<keyword evidence="2" id="KW-1185">Reference proteome</keyword>
<accession>A0A7L9FGJ2</accession>